<dbReference type="Proteomes" id="UP001208935">
    <property type="component" value="Unassembled WGS sequence"/>
</dbReference>
<dbReference type="Pfam" id="PF14106">
    <property type="entry name" value="DUF4279"/>
    <property type="match status" value="1"/>
</dbReference>
<comment type="caution">
    <text evidence="3">The sequence shown here is derived from an EMBL/GenBank/DDBJ whole genome shotgun (WGS) entry which is preliminary data.</text>
</comment>
<feature type="chain" id="PRO_5046861697" evidence="2">
    <location>
        <begin position="21"/>
        <end position="162"/>
    </location>
</feature>
<evidence type="ECO:0000313" key="3">
    <source>
        <dbReference type="EMBL" id="MCW5319858.1"/>
    </source>
</evidence>
<feature type="signal peptide" evidence="2">
    <location>
        <begin position="1"/>
        <end position="20"/>
    </location>
</feature>
<keyword evidence="4" id="KW-1185">Reference proteome</keyword>
<gene>
    <name evidence="3" type="ORF">D5039_01320</name>
</gene>
<protein>
    <submittedName>
        <fullName evidence="3">DUF4279 domain-containing protein</fullName>
    </submittedName>
</protein>
<sequence>MLAKTALLLLPLWSTLTSQCGDTMTQQKKVPNHVYTVELRFLGEPSEISDRLNLKPSNSFSKKQNQKMKRPRRPYWGYSGRGEAGYLRKWESLGDGLKFLLEILRSRKSEIIAIGHQFDGHWWCGHFQSSFNGGPTLSPQLLAEVGSYEMPLCIDDYHVSEE</sequence>
<keyword evidence="2" id="KW-0732">Signal</keyword>
<evidence type="ECO:0000313" key="4">
    <source>
        <dbReference type="Proteomes" id="UP001208935"/>
    </source>
</evidence>
<dbReference type="EMBL" id="QZCW01000001">
    <property type="protein sequence ID" value="MCW5319858.1"/>
    <property type="molecule type" value="Genomic_DNA"/>
</dbReference>
<feature type="compositionally biased region" description="Basic residues" evidence="1">
    <location>
        <begin position="64"/>
        <end position="73"/>
    </location>
</feature>
<reference evidence="4" key="1">
    <citation type="submission" date="2023-07" db="EMBL/GenBank/DDBJ databases">
        <title>Verminephrobacter genomes.</title>
        <authorList>
            <person name="Lund M.B."/>
        </authorList>
    </citation>
    <scope>NUCLEOTIDE SEQUENCE [LARGE SCALE GENOMIC DNA]</scope>
    <source>
        <strain evidence="4">AtM5-05</strain>
    </source>
</reference>
<accession>A0ABT3KNH7</accession>
<evidence type="ECO:0000256" key="1">
    <source>
        <dbReference type="SAM" id="MobiDB-lite"/>
    </source>
</evidence>
<proteinExistence type="predicted"/>
<feature type="region of interest" description="Disordered" evidence="1">
    <location>
        <begin position="53"/>
        <end position="74"/>
    </location>
</feature>
<name>A0ABT3KNH7_9BURK</name>
<organism evidence="3 4">
    <name type="scientific">Verminephrobacter aporrectodeae subsp. tuberculatae</name>
    <dbReference type="NCBI Taxonomy" id="1110392"/>
    <lineage>
        <taxon>Bacteria</taxon>
        <taxon>Pseudomonadati</taxon>
        <taxon>Pseudomonadota</taxon>
        <taxon>Betaproteobacteria</taxon>
        <taxon>Burkholderiales</taxon>
        <taxon>Comamonadaceae</taxon>
        <taxon>Verminephrobacter</taxon>
    </lineage>
</organism>
<evidence type="ECO:0000256" key="2">
    <source>
        <dbReference type="SAM" id="SignalP"/>
    </source>
</evidence>
<dbReference type="InterPro" id="IPR025459">
    <property type="entry name" value="DUF4279"/>
</dbReference>